<keyword evidence="12" id="KW-1185">Reference proteome</keyword>
<comment type="pathway">
    <text evidence="2">Protein modification; protein glycosylation.</text>
</comment>
<evidence type="ECO:0000313" key="12">
    <source>
        <dbReference type="Proteomes" id="UP001219933"/>
    </source>
</evidence>
<feature type="transmembrane region" description="Helical" evidence="10">
    <location>
        <begin position="403"/>
        <end position="424"/>
    </location>
</feature>
<evidence type="ECO:0000256" key="7">
    <source>
        <dbReference type="ARBA" id="ARBA00022824"/>
    </source>
</evidence>
<evidence type="ECO:0000256" key="6">
    <source>
        <dbReference type="ARBA" id="ARBA00022692"/>
    </source>
</evidence>
<dbReference type="PANTHER" id="PTHR22760:SF2">
    <property type="entry name" value="ALPHA-1,2-MANNOSYLTRANSFERASE ALG9"/>
    <property type="match status" value="1"/>
</dbReference>
<dbReference type="Proteomes" id="UP001219933">
    <property type="component" value="Chromosome 4"/>
</dbReference>
<feature type="transmembrane region" description="Helical" evidence="10">
    <location>
        <begin position="180"/>
        <end position="201"/>
    </location>
</feature>
<dbReference type="Pfam" id="PF03901">
    <property type="entry name" value="Glyco_transf_22"/>
    <property type="match status" value="1"/>
</dbReference>
<evidence type="ECO:0000256" key="2">
    <source>
        <dbReference type="ARBA" id="ARBA00004922"/>
    </source>
</evidence>
<dbReference type="EC" id="2.4.1.-" evidence="10"/>
<evidence type="ECO:0000256" key="4">
    <source>
        <dbReference type="ARBA" id="ARBA00022676"/>
    </source>
</evidence>
<feature type="transmembrane region" description="Helical" evidence="10">
    <location>
        <begin position="12"/>
        <end position="38"/>
    </location>
</feature>
<dbReference type="GO" id="GO:0000026">
    <property type="term" value="F:alpha-1,2-mannosyltransferase activity"/>
    <property type="evidence" value="ECO:0007669"/>
    <property type="project" value="TreeGrafter"/>
</dbReference>
<comment type="subcellular location">
    <subcellularLocation>
        <location evidence="1 10">Endoplasmic reticulum membrane</location>
        <topology evidence="1 10">Multi-pass membrane protein</topology>
    </subcellularLocation>
</comment>
<evidence type="ECO:0000256" key="9">
    <source>
        <dbReference type="ARBA" id="ARBA00023136"/>
    </source>
</evidence>
<keyword evidence="5 11" id="KW-0808">Transferase</keyword>
<evidence type="ECO:0000256" key="8">
    <source>
        <dbReference type="ARBA" id="ARBA00022989"/>
    </source>
</evidence>
<dbReference type="PANTHER" id="PTHR22760">
    <property type="entry name" value="GLYCOSYLTRANSFERASE"/>
    <property type="match status" value="1"/>
</dbReference>
<gene>
    <name evidence="11" type="primary">ALG9</name>
    <name evidence="11" type="ORF">MCUN1_003037</name>
</gene>
<evidence type="ECO:0000256" key="5">
    <source>
        <dbReference type="ARBA" id="ARBA00022679"/>
    </source>
</evidence>
<feature type="transmembrane region" description="Helical" evidence="10">
    <location>
        <begin position="333"/>
        <end position="354"/>
    </location>
</feature>
<proteinExistence type="inferred from homology"/>
<feature type="transmembrane region" description="Helical" evidence="10">
    <location>
        <begin position="360"/>
        <end position="383"/>
    </location>
</feature>
<keyword evidence="7 10" id="KW-0256">Endoplasmic reticulum</keyword>
<evidence type="ECO:0000313" key="11">
    <source>
        <dbReference type="EMBL" id="WFD36161.1"/>
    </source>
</evidence>
<accession>A0AAF0EXL3</accession>
<keyword evidence="8 10" id="KW-1133">Transmembrane helix</keyword>
<evidence type="ECO:0000256" key="10">
    <source>
        <dbReference type="RuleBase" id="RU363075"/>
    </source>
</evidence>
<keyword evidence="6 10" id="KW-0812">Transmembrane</keyword>
<dbReference type="GO" id="GO:0006487">
    <property type="term" value="P:protein N-linked glycosylation"/>
    <property type="evidence" value="ECO:0007669"/>
    <property type="project" value="TreeGrafter"/>
</dbReference>
<feature type="transmembrane region" description="Helical" evidence="10">
    <location>
        <begin position="283"/>
        <end position="308"/>
    </location>
</feature>
<evidence type="ECO:0000256" key="1">
    <source>
        <dbReference type="ARBA" id="ARBA00004477"/>
    </source>
</evidence>
<protein>
    <recommendedName>
        <fullName evidence="10">Mannosyltransferase</fullName>
        <ecNumber evidence="10">2.4.1.-</ecNumber>
    </recommendedName>
</protein>
<dbReference type="EMBL" id="CP119880">
    <property type="protein sequence ID" value="WFD36161.1"/>
    <property type="molecule type" value="Genomic_DNA"/>
</dbReference>
<evidence type="ECO:0000256" key="3">
    <source>
        <dbReference type="ARBA" id="ARBA00007063"/>
    </source>
</evidence>
<feature type="transmembrane region" description="Helical" evidence="10">
    <location>
        <begin position="94"/>
        <end position="114"/>
    </location>
</feature>
<dbReference type="AlphaFoldDB" id="A0AAF0EXL3"/>
<comment type="similarity">
    <text evidence="3 10">Belongs to the glycosyltransferase 22 family.</text>
</comment>
<reference evidence="11" key="1">
    <citation type="submission" date="2023-03" db="EMBL/GenBank/DDBJ databases">
        <title>Mating type loci evolution in Malassezia.</title>
        <authorList>
            <person name="Coelho M.A."/>
        </authorList>
    </citation>
    <scope>NUCLEOTIDE SEQUENCE</scope>
    <source>
        <strain evidence="11">CBS 11721</strain>
    </source>
</reference>
<sequence length="619" mass="67497">MQLLRDNPRLAVAWVPSWALIFALLGAVRTTAALFAVISDCDEVYNYWEPLHLVTFGAAFETWEYAPQYAIRSWAYILLHAPASVLAARVSKKAAFIAVRICLALVSAGVDATLVRSVARHVNNRVARYMVVLLATCTGPTLASVALLPSSLAMYATTLGMAFAMARASSATRTFGATIAFAFGALAGWPFALVAAVPFVLEELFFAGADPAKGTAWYVRRWTRGVAAACAALTLAVPIFAIDSLAYGRAAFVPLNTILYNVLGRARGVSPDLYGTEPWHYYVVNLVLNFGPAAALALLSVPAVAFAARRDAARFSGRFGGAEASASPGSSPVALLLLRLAPFYLWFGVLSAQAHKEERFMFPVYALVCFNAAVSLFVARAVLEKGYLRLTRSPYRTSRTRIFGLFTSAVLCATAAAGVLRSVAQTHHYGAPMKILDALPADAGRVCYAKEWHRFPSHFFVPSRVDVRFARSAFSGILPHKFGHGAQSTLDGVEKRVVDTLDGLVAWPWPETRTVPTSVNEHNRDEPDRYVNITTCDYLVDSQVGTPSALEPRRDDWKKVHCLPFLDAEASRVAAHTLSLSERIAATLARILWLPDMVSRRIPGAQSVQYGHYCLYKHS</sequence>
<dbReference type="InterPro" id="IPR005599">
    <property type="entry name" value="GPI_mannosylTrfase"/>
</dbReference>
<feature type="transmembrane region" description="Helical" evidence="10">
    <location>
        <begin position="221"/>
        <end position="241"/>
    </location>
</feature>
<organism evidence="11 12">
    <name type="scientific">Malassezia cuniculi</name>
    <dbReference type="NCBI Taxonomy" id="948313"/>
    <lineage>
        <taxon>Eukaryota</taxon>
        <taxon>Fungi</taxon>
        <taxon>Dikarya</taxon>
        <taxon>Basidiomycota</taxon>
        <taxon>Ustilaginomycotina</taxon>
        <taxon>Malasseziomycetes</taxon>
        <taxon>Malasseziales</taxon>
        <taxon>Malasseziaceae</taxon>
        <taxon>Malassezia</taxon>
    </lineage>
</organism>
<feature type="transmembrane region" description="Helical" evidence="10">
    <location>
        <begin position="126"/>
        <end position="146"/>
    </location>
</feature>
<keyword evidence="4 10" id="KW-0328">Glycosyltransferase</keyword>
<keyword evidence="9 10" id="KW-0472">Membrane</keyword>
<dbReference type="GO" id="GO:0005789">
    <property type="term" value="C:endoplasmic reticulum membrane"/>
    <property type="evidence" value="ECO:0007669"/>
    <property type="project" value="UniProtKB-SubCell"/>
</dbReference>
<name>A0AAF0EXL3_9BASI</name>